<proteinExistence type="predicted"/>
<reference evidence="4" key="1">
    <citation type="submission" date="2017-01" db="EMBL/GenBank/DDBJ databases">
        <authorList>
            <person name="Varghese N."/>
            <person name="Submissions S."/>
        </authorList>
    </citation>
    <scope>NUCLEOTIDE SEQUENCE [LARGE SCALE GENOMIC DNA]</scope>
    <source>
        <strain evidence="4">CGMCC 1.7737</strain>
    </source>
</reference>
<protein>
    <submittedName>
        <fullName evidence="3">Copper resistance protein D</fullName>
    </submittedName>
</protein>
<evidence type="ECO:0000256" key="1">
    <source>
        <dbReference type="SAM" id="Phobius"/>
    </source>
</evidence>
<dbReference type="RefSeq" id="WP_076432033.1">
    <property type="nucleotide sequence ID" value="NZ_FTNO01000005.1"/>
</dbReference>
<dbReference type="GO" id="GO:0016020">
    <property type="term" value="C:membrane"/>
    <property type="evidence" value="ECO:0007669"/>
    <property type="project" value="InterPro"/>
</dbReference>
<sequence>MAVIDVLMQVLHTVFAGVWAGWALFMALLVIPAAQKGHLGTEGLRWLTKRFSRFSMLASFVLFATGGHLAGTRYTVELLGGSPRGHLVLTMVALWFVLTGISHGASSGLLKNLDDGAMRAASKYASWYYAGGVVAIGLLIVAGRL</sequence>
<keyword evidence="1" id="KW-0812">Transmembrane</keyword>
<evidence type="ECO:0000259" key="2">
    <source>
        <dbReference type="Pfam" id="PF05425"/>
    </source>
</evidence>
<evidence type="ECO:0000313" key="4">
    <source>
        <dbReference type="Proteomes" id="UP000186914"/>
    </source>
</evidence>
<gene>
    <name evidence="3" type="ORF">SAMN05421858_4079</name>
</gene>
<feature type="transmembrane region" description="Helical" evidence="1">
    <location>
        <begin position="86"/>
        <end position="105"/>
    </location>
</feature>
<feature type="transmembrane region" description="Helical" evidence="1">
    <location>
        <begin position="6"/>
        <end position="33"/>
    </location>
</feature>
<dbReference type="Pfam" id="PF05425">
    <property type="entry name" value="CopD"/>
    <property type="match status" value="1"/>
</dbReference>
<accession>A0A1N7E764</accession>
<evidence type="ECO:0000313" key="3">
    <source>
        <dbReference type="EMBL" id="SIR83901.1"/>
    </source>
</evidence>
<feature type="transmembrane region" description="Helical" evidence="1">
    <location>
        <begin position="126"/>
        <end position="143"/>
    </location>
</feature>
<keyword evidence="1" id="KW-0472">Membrane</keyword>
<name>A0A1N7E764_9EURY</name>
<dbReference type="OrthoDB" id="340884at2157"/>
<feature type="domain" description="Copper resistance protein D" evidence="2">
    <location>
        <begin position="48"/>
        <end position="143"/>
    </location>
</feature>
<dbReference type="EMBL" id="FTNO01000005">
    <property type="protein sequence ID" value="SIR83901.1"/>
    <property type="molecule type" value="Genomic_DNA"/>
</dbReference>
<dbReference type="InterPro" id="IPR008457">
    <property type="entry name" value="Cu-R_CopD_dom"/>
</dbReference>
<keyword evidence="4" id="KW-1185">Reference proteome</keyword>
<keyword evidence="1" id="KW-1133">Transmembrane helix</keyword>
<dbReference type="Proteomes" id="UP000186914">
    <property type="component" value="Unassembled WGS sequence"/>
</dbReference>
<dbReference type="AlphaFoldDB" id="A0A1N7E764"/>
<feature type="transmembrane region" description="Helical" evidence="1">
    <location>
        <begin position="54"/>
        <end position="74"/>
    </location>
</feature>
<organism evidence="3 4">
    <name type="scientific">Haladaptatus litoreus</name>
    <dbReference type="NCBI Taxonomy" id="553468"/>
    <lineage>
        <taxon>Archaea</taxon>
        <taxon>Methanobacteriati</taxon>
        <taxon>Methanobacteriota</taxon>
        <taxon>Stenosarchaea group</taxon>
        <taxon>Halobacteria</taxon>
        <taxon>Halobacteriales</taxon>
        <taxon>Haladaptataceae</taxon>
        <taxon>Haladaptatus</taxon>
    </lineage>
</organism>